<dbReference type="Proteomes" id="UP000192472">
    <property type="component" value="Unassembled WGS sequence"/>
</dbReference>
<dbReference type="EMBL" id="FWYF01000001">
    <property type="protein sequence ID" value="SMD31887.1"/>
    <property type="molecule type" value="Genomic_DNA"/>
</dbReference>
<feature type="domain" description="Haem-binding" evidence="1">
    <location>
        <begin position="12"/>
        <end position="147"/>
    </location>
</feature>
<dbReference type="OrthoDB" id="196738at2"/>
<dbReference type="RefSeq" id="WP_084370580.1">
    <property type="nucleotide sequence ID" value="NZ_FWYF01000001.1"/>
</dbReference>
<dbReference type="InterPro" id="IPR025992">
    <property type="entry name" value="Haem-bd"/>
</dbReference>
<protein>
    <submittedName>
        <fullName evidence="2">Haem-binding domain-containing protein</fullName>
    </submittedName>
</protein>
<reference evidence="2 3" key="1">
    <citation type="submission" date="2017-04" db="EMBL/GenBank/DDBJ databases">
        <authorList>
            <person name="Afonso C.L."/>
            <person name="Miller P.J."/>
            <person name="Scott M.A."/>
            <person name="Spackman E."/>
            <person name="Goraichik I."/>
            <person name="Dimitrov K.M."/>
            <person name="Suarez D.L."/>
            <person name="Swayne D.E."/>
        </authorList>
    </citation>
    <scope>NUCLEOTIDE SEQUENCE [LARGE SCALE GENOMIC DNA]</scope>
    <source>
        <strain evidence="2 3">DSM 26133</strain>
    </source>
</reference>
<dbReference type="GO" id="GO:0020037">
    <property type="term" value="F:heme binding"/>
    <property type="evidence" value="ECO:0007669"/>
    <property type="project" value="InterPro"/>
</dbReference>
<dbReference type="InterPro" id="IPR036909">
    <property type="entry name" value="Cyt_c-like_dom_sf"/>
</dbReference>
<sequence>MTLKTKISTGILALFIIIQFFGIDKENPSYAAENDFIEIMNPPTEIAQIIKTSCYDCHSYHTKYPWYTSVAPISWWIGDHIEEGREHFNLSEWGTYSEKKALHKLEEFYEEVEEGEMPLTSYTLIHGEASLTDEQTKKLITWVKSLPGVK</sequence>
<dbReference type="GO" id="GO:0009055">
    <property type="term" value="F:electron transfer activity"/>
    <property type="evidence" value="ECO:0007669"/>
    <property type="project" value="InterPro"/>
</dbReference>
<keyword evidence="3" id="KW-1185">Reference proteome</keyword>
<dbReference type="SMART" id="SM01235">
    <property type="entry name" value="Haem_bd"/>
    <property type="match status" value="1"/>
</dbReference>
<evidence type="ECO:0000313" key="3">
    <source>
        <dbReference type="Proteomes" id="UP000192472"/>
    </source>
</evidence>
<organism evidence="2 3">
    <name type="scientific">Reichenbachiella faecimaris</name>
    <dbReference type="NCBI Taxonomy" id="692418"/>
    <lineage>
        <taxon>Bacteria</taxon>
        <taxon>Pseudomonadati</taxon>
        <taxon>Bacteroidota</taxon>
        <taxon>Cytophagia</taxon>
        <taxon>Cytophagales</taxon>
        <taxon>Reichenbachiellaceae</taxon>
        <taxon>Reichenbachiella</taxon>
    </lineage>
</organism>
<dbReference type="STRING" id="692418.SAMN04488029_0225"/>
<gene>
    <name evidence="2" type="ORF">SAMN04488029_0225</name>
</gene>
<proteinExistence type="predicted"/>
<evidence type="ECO:0000313" key="2">
    <source>
        <dbReference type="EMBL" id="SMD31887.1"/>
    </source>
</evidence>
<dbReference type="AlphaFoldDB" id="A0A1W2G5D7"/>
<accession>A0A1W2G5D7</accession>
<name>A0A1W2G5D7_REIFA</name>
<dbReference type="SUPFAM" id="SSF46626">
    <property type="entry name" value="Cytochrome c"/>
    <property type="match status" value="1"/>
</dbReference>
<evidence type="ECO:0000259" key="1">
    <source>
        <dbReference type="SMART" id="SM01235"/>
    </source>
</evidence>
<dbReference type="Pfam" id="PF14376">
    <property type="entry name" value="Haem_bd"/>
    <property type="match status" value="1"/>
</dbReference>